<dbReference type="HOGENOM" id="CLU_3049969_0_0_1"/>
<keyword evidence="2" id="KW-1185">Reference proteome</keyword>
<dbReference type="AlphaFoldDB" id="M2NLA0"/>
<gene>
    <name evidence="1" type="ORF">BAUCODRAFT_30357</name>
</gene>
<sequence>MEPALGSNDPKCLSGSRSTIVNGSRTTAAGYFLTCLLPGRFALHNLQVMHPSLI</sequence>
<dbReference type="GeneID" id="19111203"/>
<name>M2NLA0_BAUPA</name>
<dbReference type="KEGG" id="bcom:BAUCODRAFT_30357"/>
<proteinExistence type="predicted"/>
<accession>M2NLA0</accession>
<evidence type="ECO:0000313" key="2">
    <source>
        <dbReference type="Proteomes" id="UP000011761"/>
    </source>
</evidence>
<dbReference type="EMBL" id="KB445551">
    <property type="protein sequence ID" value="EMC99935.1"/>
    <property type="molecule type" value="Genomic_DNA"/>
</dbReference>
<reference evidence="1 2" key="1">
    <citation type="journal article" date="2012" name="PLoS Pathog.">
        <title>Diverse lifestyles and strategies of plant pathogenesis encoded in the genomes of eighteen Dothideomycetes fungi.</title>
        <authorList>
            <person name="Ohm R.A."/>
            <person name="Feau N."/>
            <person name="Henrissat B."/>
            <person name="Schoch C.L."/>
            <person name="Horwitz B.A."/>
            <person name="Barry K.W."/>
            <person name="Condon B.J."/>
            <person name="Copeland A.C."/>
            <person name="Dhillon B."/>
            <person name="Glaser F."/>
            <person name="Hesse C.N."/>
            <person name="Kosti I."/>
            <person name="LaButti K."/>
            <person name="Lindquist E.A."/>
            <person name="Lucas S."/>
            <person name="Salamov A.A."/>
            <person name="Bradshaw R.E."/>
            <person name="Ciuffetti L."/>
            <person name="Hamelin R.C."/>
            <person name="Kema G.H.J."/>
            <person name="Lawrence C."/>
            <person name="Scott J.A."/>
            <person name="Spatafora J.W."/>
            <person name="Turgeon B.G."/>
            <person name="de Wit P.J.G.M."/>
            <person name="Zhong S."/>
            <person name="Goodwin S.B."/>
            <person name="Grigoriev I.V."/>
        </authorList>
    </citation>
    <scope>NUCLEOTIDE SEQUENCE [LARGE SCALE GENOMIC DNA]</scope>
    <source>
        <strain evidence="1 2">UAMH 10762</strain>
    </source>
</reference>
<dbReference type="Proteomes" id="UP000011761">
    <property type="component" value="Unassembled WGS sequence"/>
</dbReference>
<dbReference type="RefSeq" id="XP_007673012.1">
    <property type="nucleotide sequence ID" value="XM_007674822.1"/>
</dbReference>
<organism evidence="1 2">
    <name type="scientific">Baudoinia panamericana (strain UAMH 10762)</name>
    <name type="common">Angels' share fungus</name>
    <name type="synonym">Baudoinia compniacensis (strain UAMH 10762)</name>
    <dbReference type="NCBI Taxonomy" id="717646"/>
    <lineage>
        <taxon>Eukaryota</taxon>
        <taxon>Fungi</taxon>
        <taxon>Dikarya</taxon>
        <taxon>Ascomycota</taxon>
        <taxon>Pezizomycotina</taxon>
        <taxon>Dothideomycetes</taxon>
        <taxon>Dothideomycetidae</taxon>
        <taxon>Mycosphaerellales</taxon>
        <taxon>Teratosphaeriaceae</taxon>
        <taxon>Baudoinia</taxon>
    </lineage>
</organism>
<protein>
    <submittedName>
        <fullName evidence="1">Uncharacterized protein</fullName>
    </submittedName>
</protein>
<evidence type="ECO:0000313" key="1">
    <source>
        <dbReference type="EMBL" id="EMC99935.1"/>
    </source>
</evidence>